<dbReference type="Gene3D" id="3.20.20.150">
    <property type="entry name" value="Divalent-metal-dependent TIM barrel enzymes"/>
    <property type="match status" value="1"/>
</dbReference>
<dbReference type="NCBIfam" id="NF003027">
    <property type="entry name" value="PRK03906.1"/>
    <property type="match status" value="1"/>
</dbReference>
<dbReference type="PANTHER" id="PTHR30387">
    <property type="entry name" value="MANNONATE DEHYDRATASE"/>
    <property type="match status" value="1"/>
</dbReference>
<evidence type="ECO:0000256" key="7">
    <source>
        <dbReference type="ARBA" id="ARBA00023004"/>
    </source>
</evidence>
<accession>A0A376DC24</accession>
<evidence type="ECO:0000256" key="5">
    <source>
        <dbReference type="ARBA" id="ARBA00012927"/>
    </source>
</evidence>
<reference evidence="13 15" key="2">
    <citation type="submission" date="2018-06" db="EMBL/GenBank/DDBJ databases">
        <authorList>
            <consortium name="Pathogen Informatics"/>
            <person name="Doyle S."/>
        </authorList>
    </citation>
    <scope>NUCLEOTIDE SEQUENCE [LARGE SCALE GENOMIC DNA]</scope>
    <source>
        <strain evidence="13 15">NCTC12121</strain>
    </source>
</reference>
<dbReference type="Proteomes" id="UP000175893">
    <property type="component" value="Chromosome"/>
</dbReference>
<dbReference type="InterPro" id="IPR004628">
    <property type="entry name" value="Man_deHydtase"/>
</dbReference>
<evidence type="ECO:0000256" key="8">
    <source>
        <dbReference type="ARBA" id="ARBA00023211"/>
    </source>
</evidence>
<protein>
    <recommendedName>
        <fullName evidence="6 11">Mannonate dehydratase</fullName>
        <ecNumber evidence="5 11">4.2.1.8</ecNumber>
    </recommendedName>
    <alternativeName>
        <fullName evidence="10 11">D-mannonate hydro-lyase</fullName>
    </alternativeName>
</protein>
<dbReference type="RefSeq" id="WP_024522428.1">
    <property type="nucleotide sequence ID" value="NZ_CP016043.1"/>
</dbReference>
<comment type="similarity">
    <text evidence="4 11">Belongs to the mannonate dehydratase family.</text>
</comment>
<evidence type="ECO:0000256" key="4">
    <source>
        <dbReference type="ARBA" id="ARBA00007389"/>
    </source>
</evidence>
<dbReference type="UniPathway" id="UPA00246"/>
<dbReference type="EC" id="4.2.1.8" evidence="5 11"/>
<dbReference type="GO" id="GO:0008198">
    <property type="term" value="F:ferrous iron binding"/>
    <property type="evidence" value="ECO:0007669"/>
    <property type="project" value="TreeGrafter"/>
</dbReference>
<dbReference type="EMBL" id="CP016043">
    <property type="protein sequence ID" value="AOV96492.1"/>
    <property type="molecule type" value="Genomic_DNA"/>
</dbReference>
<dbReference type="Proteomes" id="UP000255248">
    <property type="component" value="Unassembled WGS sequence"/>
</dbReference>
<evidence type="ECO:0000256" key="1">
    <source>
        <dbReference type="ARBA" id="ARBA00001794"/>
    </source>
</evidence>
<evidence type="ECO:0000256" key="9">
    <source>
        <dbReference type="ARBA" id="ARBA00023239"/>
    </source>
</evidence>
<keyword evidence="8 11" id="KW-0464">Manganese</keyword>
<evidence type="ECO:0000256" key="3">
    <source>
        <dbReference type="ARBA" id="ARBA00004892"/>
    </source>
</evidence>
<dbReference type="KEGG" id="eho:A9798_05700"/>
<evidence type="ECO:0000313" key="15">
    <source>
        <dbReference type="Proteomes" id="UP000255248"/>
    </source>
</evidence>
<gene>
    <name evidence="11 13" type="primary">uxuA</name>
    <name evidence="12" type="ORF">A9798_05700</name>
    <name evidence="13" type="ORF">NCTC12121_01226</name>
</gene>
<dbReference type="GO" id="GO:0030145">
    <property type="term" value="F:manganese ion binding"/>
    <property type="evidence" value="ECO:0007669"/>
    <property type="project" value="TreeGrafter"/>
</dbReference>
<organism evidence="13 15">
    <name type="scientific">Edwardsiella hoshinae</name>
    <dbReference type="NCBI Taxonomy" id="93378"/>
    <lineage>
        <taxon>Bacteria</taxon>
        <taxon>Pseudomonadati</taxon>
        <taxon>Pseudomonadota</taxon>
        <taxon>Gammaproteobacteria</taxon>
        <taxon>Enterobacterales</taxon>
        <taxon>Hafniaceae</taxon>
        <taxon>Edwardsiella</taxon>
    </lineage>
</organism>
<evidence type="ECO:0000256" key="11">
    <source>
        <dbReference type="HAMAP-Rule" id="MF_00106"/>
    </source>
</evidence>
<comment type="catalytic activity">
    <reaction evidence="1 11">
        <text>D-mannonate = 2-dehydro-3-deoxy-D-gluconate + H2O</text>
        <dbReference type="Rhea" id="RHEA:20097"/>
        <dbReference type="ChEBI" id="CHEBI:15377"/>
        <dbReference type="ChEBI" id="CHEBI:17767"/>
        <dbReference type="ChEBI" id="CHEBI:57990"/>
        <dbReference type="EC" id="4.2.1.8"/>
    </reaction>
</comment>
<dbReference type="GO" id="GO:0008927">
    <property type="term" value="F:mannonate dehydratase activity"/>
    <property type="evidence" value="ECO:0007669"/>
    <property type="project" value="UniProtKB-UniRule"/>
</dbReference>
<dbReference type="PANTHER" id="PTHR30387:SF2">
    <property type="entry name" value="MANNONATE DEHYDRATASE"/>
    <property type="match status" value="1"/>
</dbReference>
<evidence type="ECO:0000256" key="2">
    <source>
        <dbReference type="ARBA" id="ARBA00002713"/>
    </source>
</evidence>
<dbReference type="Pfam" id="PF03786">
    <property type="entry name" value="UxuA"/>
    <property type="match status" value="1"/>
</dbReference>
<keyword evidence="14" id="KW-1185">Reference proteome</keyword>
<dbReference type="InterPro" id="IPR036237">
    <property type="entry name" value="Xyl_isomerase-like_sf"/>
</dbReference>
<dbReference type="SUPFAM" id="SSF51658">
    <property type="entry name" value="Xylose isomerase-like"/>
    <property type="match status" value="1"/>
</dbReference>
<dbReference type="GO" id="GO:0042840">
    <property type="term" value="P:D-glucuronate catabolic process"/>
    <property type="evidence" value="ECO:0007669"/>
    <property type="project" value="TreeGrafter"/>
</dbReference>
<dbReference type="HAMAP" id="MF_00106">
    <property type="entry name" value="UxuA"/>
    <property type="match status" value="1"/>
</dbReference>
<keyword evidence="7 11" id="KW-0408">Iron</keyword>
<keyword evidence="9 11" id="KW-0456">Lyase</keyword>
<dbReference type="STRING" id="93378.A9798_05700"/>
<proteinExistence type="inferred from homology"/>
<dbReference type="FunFam" id="3.20.20.150:FF:000010">
    <property type="entry name" value="Mannonate dehydratase"/>
    <property type="match status" value="1"/>
</dbReference>
<dbReference type="OrthoDB" id="9780250at2"/>
<reference evidence="12 14" key="1">
    <citation type="submission" date="2016-06" db="EMBL/GenBank/DDBJ databases">
        <title>Complete genome sequence of Edwardsiella hoshinae ATCC 35051.</title>
        <authorList>
            <person name="Reichley S.R."/>
            <person name="Waldbieser G.C."/>
            <person name="Lawrence M.L."/>
            <person name="Griffin M.J."/>
        </authorList>
    </citation>
    <scope>NUCLEOTIDE SEQUENCE [LARGE SCALE GENOMIC DNA]</scope>
    <source>
        <strain evidence="12 14">ATCC 35051</strain>
    </source>
</reference>
<comment type="function">
    <text evidence="2 11">Catalyzes the dehydration of D-mannonate.</text>
</comment>
<dbReference type="AlphaFoldDB" id="A0A376DC24"/>
<comment type="pathway">
    <text evidence="3 11">Carbohydrate metabolism; pentose and glucuronate interconversion.</text>
</comment>
<sequence>MEQTWRWYGPNDPVSLDDVRQAGATGVVTALHHIPNGEVWRVEEIEQRKAMLAEKGLTWSVVESVPVHEDIKTQTGDYQRYIDNYKQSLRNLAACGIDTVCYNFMPVLDWTRTDLEFLMPDGSKALRFDQIAFAAFELHILQRPGAEQDYSAEEQHQAKAYFEAMNEAEVAKLTGNIIAGLPGAEEGYTLDQFRARLAEYDGIDKAQLREHMAHFLREIVPVAEACGLRLAVHPDDPPRPILGLPRIVSTIEDMQWLKETVDSIYNGFTMCTGSYGVRADNDLVEMIERFGDRIHFTHLRATCREDNPKSFHEGAHLQGDVDMFAVVKAILTEEHRRQQAGDLRPIPMRPDHGHQMLDDLKKKTNPGYSAIGRLKGLAEVRGVELAIKRVYFPQMK</sequence>
<evidence type="ECO:0000313" key="13">
    <source>
        <dbReference type="EMBL" id="STC86682.1"/>
    </source>
</evidence>
<evidence type="ECO:0000256" key="10">
    <source>
        <dbReference type="ARBA" id="ARBA00033474"/>
    </source>
</evidence>
<comment type="cofactor">
    <cofactor evidence="11">
        <name>Fe(2+)</name>
        <dbReference type="ChEBI" id="CHEBI:29033"/>
    </cofactor>
    <cofactor evidence="11">
        <name>Mn(2+)</name>
        <dbReference type="ChEBI" id="CHEBI:29035"/>
    </cofactor>
</comment>
<evidence type="ECO:0000313" key="14">
    <source>
        <dbReference type="Proteomes" id="UP000175893"/>
    </source>
</evidence>
<evidence type="ECO:0000313" key="12">
    <source>
        <dbReference type="EMBL" id="AOV96492.1"/>
    </source>
</evidence>
<dbReference type="NCBIfam" id="TIGR00695">
    <property type="entry name" value="uxuA"/>
    <property type="match status" value="1"/>
</dbReference>
<name>A0A376DC24_9GAMM</name>
<dbReference type="EMBL" id="UFXZ01000001">
    <property type="protein sequence ID" value="STC86682.1"/>
    <property type="molecule type" value="Genomic_DNA"/>
</dbReference>
<dbReference type="PIRSF" id="PIRSF016049">
    <property type="entry name" value="Man_dehyd"/>
    <property type="match status" value="1"/>
</dbReference>
<evidence type="ECO:0000256" key="6">
    <source>
        <dbReference type="ARBA" id="ARBA00016339"/>
    </source>
</evidence>